<dbReference type="OrthoDB" id="1938106at2"/>
<dbReference type="KEGG" id="cbv:U729_15"/>
<name>A0A0A7FTD3_9CLOT</name>
<evidence type="ECO:0000256" key="1">
    <source>
        <dbReference type="SAM" id="Coils"/>
    </source>
</evidence>
<dbReference type="EMBL" id="CP006905">
    <property type="protein sequence ID" value="AIY82884.1"/>
    <property type="molecule type" value="Genomic_DNA"/>
</dbReference>
<keyword evidence="3" id="KW-1185">Reference proteome</keyword>
<evidence type="ECO:0000313" key="3">
    <source>
        <dbReference type="Proteomes" id="UP000030635"/>
    </source>
</evidence>
<evidence type="ECO:0008006" key="4">
    <source>
        <dbReference type="Google" id="ProtNLM"/>
    </source>
</evidence>
<evidence type="ECO:0000313" key="2">
    <source>
        <dbReference type="EMBL" id="AIY82884.1"/>
    </source>
</evidence>
<proteinExistence type="predicted"/>
<reference evidence="2 3" key="1">
    <citation type="journal article" date="2015" name="Infect. Genet. Evol.">
        <title>Genomic sequences of six botulinum neurotoxin-producing strains representing three clostridial species illustrate the mobility and diversity of botulinum neurotoxin genes.</title>
        <authorList>
            <person name="Smith T.J."/>
            <person name="Hill K.K."/>
            <person name="Xie G."/>
            <person name="Foley B.T."/>
            <person name="Williamson C.H."/>
            <person name="Foster J.T."/>
            <person name="Johnson S.L."/>
            <person name="Chertkov O."/>
            <person name="Teshima H."/>
            <person name="Gibbons H.S."/>
            <person name="Johnsky L.A."/>
            <person name="Karavis M.A."/>
            <person name="Smith L.A."/>
        </authorList>
    </citation>
    <scope>NUCLEOTIDE SEQUENCE [LARGE SCALE GENOMIC DNA]</scope>
    <source>
        <strain evidence="2">Sullivan</strain>
    </source>
</reference>
<dbReference type="HOGENOM" id="CLU_932861_0_0_9"/>
<organism evidence="2 3">
    <name type="scientific">Clostridium baratii str. Sullivan</name>
    <dbReference type="NCBI Taxonomy" id="1415775"/>
    <lineage>
        <taxon>Bacteria</taxon>
        <taxon>Bacillati</taxon>
        <taxon>Bacillota</taxon>
        <taxon>Clostridia</taxon>
        <taxon>Eubacteriales</taxon>
        <taxon>Clostridiaceae</taxon>
        <taxon>Clostridium</taxon>
    </lineage>
</organism>
<protein>
    <recommendedName>
        <fullName evidence="4">DUF1351 domain-containing protein</fullName>
    </recommendedName>
</protein>
<dbReference type="RefSeq" id="WP_039310493.1">
    <property type="nucleotide sequence ID" value="NZ_CP006905.1"/>
</dbReference>
<feature type="coiled-coil region" evidence="1">
    <location>
        <begin position="44"/>
        <end position="71"/>
    </location>
</feature>
<gene>
    <name evidence="2" type="ORF">U729_15</name>
</gene>
<accession>A0A0A7FTD3</accession>
<dbReference type="STRING" id="1561.NPD11_2962"/>
<dbReference type="InterPro" id="IPR009785">
    <property type="entry name" value="Prophage_Lj928_Orf309"/>
</dbReference>
<sequence>MKEIEVKKRLPIILMNFNEVKSSLEDTMDKYRGIIVTEENLKKCKTTQKDLAKLRRGIDEYRKNVKKEMEKPIKEFEFKCKDLINLITEVERPIKDGIKIYDDKRREEKRLIAKAYIKESIKNYNLNEEYGSKLAVKDKYLNLSGTLKSIKEDIDMQANILKNEQENEKNKKNIYKISMKSAIDSVNKKLNTKLTLGDFEEYLELDWPLDRILKEIENRAEAIFKAETKAYDMKNDVQAPLSVNKNVISNYKNKLTKEDTKYFVDIHVSHNYEMIKALSQFLKENGYEYEVYKKGRIK</sequence>
<dbReference type="eggNOG" id="ENOG5033B5D">
    <property type="taxonomic scope" value="Bacteria"/>
</dbReference>
<keyword evidence="1" id="KW-0175">Coiled coil</keyword>
<dbReference type="AlphaFoldDB" id="A0A0A7FTD3"/>
<dbReference type="Proteomes" id="UP000030635">
    <property type="component" value="Chromosome"/>
</dbReference>
<dbReference type="Pfam" id="PF07083">
    <property type="entry name" value="DUF1351"/>
    <property type="match status" value="1"/>
</dbReference>